<evidence type="ECO:0000313" key="1">
    <source>
        <dbReference type="EMBL" id="KAI3775131.1"/>
    </source>
</evidence>
<dbReference type="Proteomes" id="UP001056120">
    <property type="component" value="Linkage Group LG16"/>
</dbReference>
<accession>A0ACB9FW06</accession>
<name>A0ACB9FW06_9ASTR</name>
<dbReference type="EMBL" id="CM042033">
    <property type="protein sequence ID" value="KAI3775131.1"/>
    <property type="molecule type" value="Genomic_DNA"/>
</dbReference>
<sequence>MLSSKRDNNSDSTTATTSRPSMEFATNYFALDRSSSGGVLENLVNSVDRFLREALQNPRLSAFIQTMRRPSDIERNP</sequence>
<gene>
    <name evidence="1" type="ORF">L1987_49700</name>
</gene>
<comment type="caution">
    <text evidence="1">The sequence shown here is derived from an EMBL/GenBank/DDBJ whole genome shotgun (WGS) entry which is preliminary data.</text>
</comment>
<protein>
    <submittedName>
        <fullName evidence="1">Uncharacterized protein</fullName>
    </submittedName>
</protein>
<organism evidence="1 2">
    <name type="scientific">Smallanthus sonchifolius</name>
    <dbReference type="NCBI Taxonomy" id="185202"/>
    <lineage>
        <taxon>Eukaryota</taxon>
        <taxon>Viridiplantae</taxon>
        <taxon>Streptophyta</taxon>
        <taxon>Embryophyta</taxon>
        <taxon>Tracheophyta</taxon>
        <taxon>Spermatophyta</taxon>
        <taxon>Magnoliopsida</taxon>
        <taxon>eudicotyledons</taxon>
        <taxon>Gunneridae</taxon>
        <taxon>Pentapetalae</taxon>
        <taxon>asterids</taxon>
        <taxon>campanulids</taxon>
        <taxon>Asterales</taxon>
        <taxon>Asteraceae</taxon>
        <taxon>Asteroideae</taxon>
        <taxon>Heliantheae alliance</taxon>
        <taxon>Millerieae</taxon>
        <taxon>Smallanthus</taxon>
    </lineage>
</organism>
<reference evidence="2" key="1">
    <citation type="journal article" date="2022" name="Mol. Ecol. Resour.">
        <title>The genomes of chicory, endive, great burdock and yacon provide insights into Asteraceae palaeo-polyploidization history and plant inulin production.</title>
        <authorList>
            <person name="Fan W."/>
            <person name="Wang S."/>
            <person name="Wang H."/>
            <person name="Wang A."/>
            <person name="Jiang F."/>
            <person name="Liu H."/>
            <person name="Zhao H."/>
            <person name="Xu D."/>
            <person name="Zhang Y."/>
        </authorList>
    </citation>
    <scope>NUCLEOTIDE SEQUENCE [LARGE SCALE GENOMIC DNA]</scope>
    <source>
        <strain evidence="2">cv. Yunnan</strain>
    </source>
</reference>
<evidence type="ECO:0000313" key="2">
    <source>
        <dbReference type="Proteomes" id="UP001056120"/>
    </source>
</evidence>
<reference evidence="1 2" key="2">
    <citation type="journal article" date="2022" name="Mol. Ecol. Resour.">
        <title>The genomes of chicory, endive, great burdock and yacon provide insights into Asteraceae paleo-polyploidization history and plant inulin production.</title>
        <authorList>
            <person name="Fan W."/>
            <person name="Wang S."/>
            <person name="Wang H."/>
            <person name="Wang A."/>
            <person name="Jiang F."/>
            <person name="Liu H."/>
            <person name="Zhao H."/>
            <person name="Xu D."/>
            <person name="Zhang Y."/>
        </authorList>
    </citation>
    <scope>NUCLEOTIDE SEQUENCE [LARGE SCALE GENOMIC DNA]</scope>
    <source>
        <strain evidence="2">cv. Yunnan</strain>
        <tissue evidence="1">Leaves</tissue>
    </source>
</reference>
<keyword evidence="2" id="KW-1185">Reference proteome</keyword>
<proteinExistence type="predicted"/>